<proteinExistence type="predicted"/>
<evidence type="ECO:0000313" key="1">
    <source>
        <dbReference type="EMBL" id="KAH3774943.1"/>
    </source>
</evidence>
<sequence length="150" mass="18024">MQRLMGRARTLIPISKGLQKPQADQTGKIASKLHYYRCKQKFFYDRHAKVKDAREPNDAVRITTQTGWRPAKYVRKSPYSRSHIEKAGERGREYRRNTSCRELRLIIPWVWMLDRISDIVREREFVCFRLNVLCCERDYIFGCAYRLFML</sequence>
<dbReference type="EMBL" id="JAIWYP010000009">
    <property type="protein sequence ID" value="KAH3774943.1"/>
    <property type="molecule type" value="Genomic_DNA"/>
</dbReference>
<evidence type="ECO:0000313" key="2">
    <source>
        <dbReference type="Proteomes" id="UP000828390"/>
    </source>
</evidence>
<accession>A0A9D4E8W5</accession>
<dbReference type="AlphaFoldDB" id="A0A9D4E8W5"/>
<reference evidence="1" key="2">
    <citation type="submission" date="2020-11" db="EMBL/GenBank/DDBJ databases">
        <authorList>
            <person name="McCartney M.A."/>
            <person name="Auch B."/>
            <person name="Kono T."/>
            <person name="Mallez S."/>
            <person name="Becker A."/>
            <person name="Gohl D.M."/>
            <person name="Silverstein K.A.T."/>
            <person name="Koren S."/>
            <person name="Bechman K.B."/>
            <person name="Herman A."/>
            <person name="Abrahante J.E."/>
            <person name="Garbe J."/>
        </authorList>
    </citation>
    <scope>NUCLEOTIDE SEQUENCE</scope>
    <source>
        <strain evidence="1">Duluth1</strain>
        <tissue evidence="1">Whole animal</tissue>
    </source>
</reference>
<reference evidence="1" key="1">
    <citation type="journal article" date="2019" name="bioRxiv">
        <title>The Genome of the Zebra Mussel, Dreissena polymorpha: A Resource for Invasive Species Research.</title>
        <authorList>
            <person name="McCartney M.A."/>
            <person name="Auch B."/>
            <person name="Kono T."/>
            <person name="Mallez S."/>
            <person name="Zhang Y."/>
            <person name="Obille A."/>
            <person name="Becker A."/>
            <person name="Abrahante J.E."/>
            <person name="Garbe J."/>
            <person name="Badalamenti J.P."/>
            <person name="Herman A."/>
            <person name="Mangelson H."/>
            <person name="Liachko I."/>
            <person name="Sullivan S."/>
            <person name="Sone E.D."/>
            <person name="Koren S."/>
            <person name="Silverstein K.A.T."/>
            <person name="Beckman K.B."/>
            <person name="Gohl D.M."/>
        </authorList>
    </citation>
    <scope>NUCLEOTIDE SEQUENCE</scope>
    <source>
        <strain evidence="1">Duluth1</strain>
        <tissue evidence="1">Whole animal</tissue>
    </source>
</reference>
<name>A0A9D4E8W5_DREPO</name>
<gene>
    <name evidence="1" type="ORF">DPMN_176337</name>
</gene>
<organism evidence="1 2">
    <name type="scientific">Dreissena polymorpha</name>
    <name type="common">Zebra mussel</name>
    <name type="synonym">Mytilus polymorpha</name>
    <dbReference type="NCBI Taxonomy" id="45954"/>
    <lineage>
        <taxon>Eukaryota</taxon>
        <taxon>Metazoa</taxon>
        <taxon>Spiralia</taxon>
        <taxon>Lophotrochozoa</taxon>
        <taxon>Mollusca</taxon>
        <taxon>Bivalvia</taxon>
        <taxon>Autobranchia</taxon>
        <taxon>Heteroconchia</taxon>
        <taxon>Euheterodonta</taxon>
        <taxon>Imparidentia</taxon>
        <taxon>Neoheterodontei</taxon>
        <taxon>Myida</taxon>
        <taxon>Dreissenoidea</taxon>
        <taxon>Dreissenidae</taxon>
        <taxon>Dreissena</taxon>
    </lineage>
</organism>
<dbReference type="Proteomes" id="UP000828390">
    <property type="component" value="Unassembled WGS sequence"/>
</dbReference>
<keyword evidence="2" id="KW-1185">Reference proteome</keyword>
<protein>
    <submittedName>
        <fullName evidence="1">Uncharacterized protein</fullName>
    </submittedName>
</protein>
<comment type="caution">
    <text evidence="1">The sequence shown here is derived from an EMBL/GenBank/DDBJ whole genome shotgun (WGS) entry which is preliminary data.</text>
</comment>